<feature type="transmembrane region" description="Helical" evidence="6">
    <location>
        <begin position="294"/>
        <end position="312"/>
    </location>
</feature>
<dbReference type="PANTHER" id="PTHR23501:SF191">
    <property type="entry name" value="VACUOLAR BASIC AMINO ACID TRANSPORTER 4"/>
    <property type="match status" value="1"/>
</dbReference>
<dbReference type="AlphaFoldDB" id="A0A9W7Y5W2"/>
<keyword evidence="2" id="KW-0813">Transport</keyword>
<evidence type="ECO:0000313" key="8">
    <source>
        <dbReference type="EMBL" id="KAJ1724758.1"/>
    </source>
</evidence>
<feature type="transmembrane region" description="Helical" evidence="6">
    <location>
        <begin position="226"/>
        <end position="246"/>
    </location>
</feature>
<dbReference type="PROSITE" id="PS50850">
    <property type="entry name" value="MFS"/>
    <property type="match status" value="1"/>
</dbReference>
<feature type="domain" description="Major facilitator superfamily (MFS) profile" evidence="7">
    <location>
        <begin position="35"/>
        <end position="527"/>
    </location>
</feature>
<dbReference type="Pfam" id="PF07690">
    <property type="entry name" value="MFS_1"/>
    <property type="match status" value="1"/>
</dbReference>
<feature type="transmembrane region" description="Helical" evidence="6">
    <location>
        <begin position="332"/>
        <end position="352"/>
    </location>
</feature>
<keyword evidence="9" id="KW-1185">Reference proteome</keyword>
<feature type="transmembrane region" description="Helical" evidence="6">
    <location>
        <begin position="252"/>
        <end position="274"/>
    </location>
</feature>
<sequence length="533" mass="57228">MSDTANPENDKHKLDVEIELEEGSQMDNQQPSPVTSLSILVLMFLIGLYTTMDSVIYVPIANEFNALSMAEWIINGYLITTTAFQPIYGKVSDIVGRVPAMVVAALMLMVGSIISAVAQSMTVLIASRAIQGIGSAGMYTMVNILIADLYSERVRGQFMGLASGVWALSSSGAIVLGGVFVQLSSWRVAFWINIPICVIACIVVLWSIKLPKPQGTLGSKVRRIDFGGTLISLLAVVLVLLALSWGGRDYPWRSAAVICCLVFGVLVGVLFIVYEGMVPKEPIVPLRLLRTRNVALAFIGHLFFGAITYAPLMFVPQWALLVRITTPITSGLYTLPFTLSELVAVIITGICVTRTGRYRECVWLGSVALLCGLTPLVILDQNTGLGKIIGFLIIAGFGFGMCIQTLILTAQAGSDGMDSASATSVCLFMRSLGAILVVAVLSSVSGNVLHSEFAAASAQYPEYADKIALVSENQSLIHSLGLPNELFDLLVNAFMKGMRAAFIALIPFSALFVVSAIAIKHIPLQASKKTTFK</sequence>
<dbReference type="GO" id="GO:0012505">
    <property type="term" value="C:endomembrane system"/>
    <property type="evidence" value="ECO:0007669"/>
    <property type="project" value="UniProtKB-SubCell"/>
</dbReference>
<dbReference type="EMBL" id="JANBOJ010000022">
    <property type="protein sequence ID" value="KAJ1724758.1"/>
    <property type="molecule type" value="Genomic_DNA"/>
</dbReference>
<gene>
    <name evidence="8" type="ORF">LPJ53_001041</name>
</gene>
<protein>
    <recommendedName>
        <fullName evidence="7">Major facilitator superfamily (MFS) profile domain-containing protein</fullName>
    </recommendedName>
</protein>
<dbReference type="InterPro" id="IPR011701">
    <property type="entry name" value="MFS"/>
</dbReference>
<reference evidence="8" key="1">
    <citation type="submission" date="2022-07" db="EMBL/GenBank/DDBJ databases">
        <title>Phylogenomic reconstructions and comparative analyses of Kickxellomycotina fungi.</title>
        <authorList>
            <person name="Reynolds N.K."/>
            <person name="Stajich J.E."/>
            <person name="Barry K."/>
            <person name="Grigoriev I.V."/>
            <person name="Crous P."/>
            <person name="Smith M.E."/>
        </authorList>
    </citation>
    <scope>NUCLEOTIDE SEQUENCE</scope>
    <source>
        <strain evidence="8">NBRC 32514</strain>
    </source>
</reference>
<keyword evidence="4 6" id="KW-1133">Transmembrane helix</keyword>
<dbReference type="SUPFAM" id="SSF103473">
    <property type="entry name" value="MFS general substrate transporter"/>
    <property type="match status" value="2"/>
</dbReference>
<feature type="transmembrane region" description="Helical" evidence="6">
    <location>
        <begin position="385"/>
        <end position="408"/>
    </location>
</feature>
<evidence type="ECO:0000256" key="1">
    <source>
        <dbReference type="ARBA" id="ARBA00004127"/>
    </source>
</evidence>
<accession>A0A9W7Y5W2</accession>
<evidence type="ECO:0000256" key="6">
    <source>
        <dbReference type="SAM" id="Phobius"/>
    </source>
</evidence>
<keyword evidence="3 6" id="KW-0812">Transmembrane</keyword>
<feature type="transmembrane region" description="Helical" evidence="6">
    <location>
        <begin position="500"/>
        <end position="519"/>
    </location>
</feature>
<dbReference type="GO" id="GO:0022857">
    <property type="term" value="F:transmembrane transporter activity"/>
    <property type="evidence" value="ECO:0007669"/>
    <property type="project" value="InterPro"/>
</dbReference>
<feature type="transmembrane region" description="Helical" evidence="6">
    <location>
        <begin position="100"/>
        <end position="119"/>
    </location>
</feature>
<evidence type="ECO:0000256" key="2">
    <source>
        <dbReference type="ARBA" id="ARBA00022448"/>
    </source>
</evidence>
<dbReference type="Gene3D" id="1.20.1250.20">
    <property type="entry name" value="MFS general substrate transporter like domains"/>
    <property type="match status" value="2"/>
</dbReference>
<proteinExistence type="predicted"/>
<dbReference type="OrthoDB" id="2351791at2759"/>
<feature type="transmembrane region" description="Helical" evidence="6">
    <location>
        <begin position="420"/>
        <end position="441"/>
    </location>
</feature>
<evidence type="ECO:0000256" key="4">
    <source>
        <dbReference type="ARBA" id="ARBA00022989"/>
    </source>
</evidence>
<organism evidence="8 9">
    <name type="scientific">Coemansia erecta</name>
    <dbReference type="NCBI Taxonomy" id="147472"/>
    <lineage>
        <taxon>Eukaryota</taxon>
        <taxon>Fungi</taxon>
        <taxon>Fungi incertae sedis</taxon>
        <taxon>Zoopagomycota</taxon>
        <taxon>Kickxellomycotina</taxon>
        <taxon>Kickxellomycetes</taxon>
        <taxon>Kickxellales</taxon>
        <taxon>Kickxellaceae</taxon>
        <taxon>Coemansia</taxon>
    </lineage>
</organism>
<feature type="transmembrane region" description="Helical" evidence="6">
    <location>
        <begin position="125"/>
        <end position="146"/>
    </location>
</feature>
<feature type="transmembrane region" description="Helical" evidence="6">
    <location>
        <begin position="361"/>
        <end position="379"/>
    </location>
</feature>
<dbReference type="InterPro" id="IPR036259">
    <property type="entry name" value="MFS_trans_sf"/>
</dbReference>
<dbReference type="InterPro" id="IPR020846">
    <property type="entry name" value="MFS_dom"/>
</dbReference>
<comment type="caution">
    <text evidence="8">The sequence shown here is derived from an EMBL/GenBank/DDBJ whole genome shotgun (WGS) entry which is preliminary data.</text>
</comment>
<evidence type="ECO:0000313" key="9">
    <source>
        <dbReference type="Proteomes" id="UP001149813"/>
    </source>
</evidence>
<dbReference type="GO" id="GO:0005886">
    <property type="term" value="C:plasma membrane"/>
    <property type="evidence" value="ECO:0007669"/>
    <property type="project" value="TreeGrafter"/>
</dbReference>
<feature type="transmembrane region" description="Helical" evidence="6">
    <location>
        <begin position="72"/>
        <end position="88"/>
    </location>
</feature>
<dbReference type="Proteomes" id="UP001149813">
    <property type="component" value="Unassembled WGS sequence"/>
</dbReference>
<evidence type="ECO:0000259" key="7">
    <source>
        <dbReference type="PROSITE" id="PS50850"/>
    </source>
</evidence>
<evidence type="ECO:0000256" key="3">
    <source>
        <dbReference type="ARBA" id="ARBA00022692"/>
    </source>
</evidence>
<keyword evidence="5 6" id="KW-0472">Membrane</keyword>
<name>A0A9W7Y5W2_9FUNG</name>
<dbReference type="PANTHER" id="PTHR23501">
    <property type="entry name" value="MAJOR FACILITATOR SUPERFAMILY"/>
    <property type="match status" value="1"/>
</dbReference>
<feature type="transmembrane region" description="Helical" evidence="6">
    <location>
        <begin position="188"/>
        <end position="206"/>
    </location>
</feature>
<feature type="transmembrane region" description="Helical" evidence="6">
    <location>
        <begin position="158"/>
        <end position="182"/>
    </location>
</feature>
<feature type="transmembrane region" description="Helical" evidence="6">
    <location>
        <begin position="34"/>
        <end position="52"/>
    </location>
</feature>
<evidence type="ECO:0000256" key="5">
    <source>
        <dbReference type="ARBA" id="ARBA00023136"/>
    </source>
</evidence>
<comment type="subcellular location">
    <subcellularLocation>
        <location evidence="1">Endomembrane system</location>
        <topology evidence="1">Multi-pass membrane protein</topology>
    </subcellularLocation>
</comment>